<dbReference type="SUPFAM" id="SSF53756">
    <property type="entry name" value="UDP-Glycosyltransferase/glycogen phosphorylase"/>
    <property type="match status" value="1"/>
</dbReference>
<evidence type="ECO:0000256" key="1">
    <source>
        <dbReference type="ARBA" id="ARBA00009995"/>
    </source>
</evidence>
<dbReference type="PANTHER" id="PTHR11926">
    <property type="entry name" value="GLUCOSYL/GLUCURONOSYL TRANSFERASES"/>
    <property type="match status" value="1"/>
</dbReference>
<keyword evidence="3" id="KW-1185">Reference proteome</keyword>
<evidence type="ECO:0000313" key="3">
    <source>
        <dbReference type="Proteomes" id="UP001058974"/>
    </source>
</evidence>
<comment type="similarity">
    <text evidence="1">Belongs to the UDP-glycosyltransferase family.</text>
</comment>
<proteinExistence type="inferred from homology"/>
<protein>
    <submittedName>
        <fullName evidence="2">Uncharacterized protein</fullName>
    </submittedName>
</protein>
<dbReference type="GO" id="GO:0080044">
    <property type="term" value="F:quercetin 7-O-glucosyltransferase activity"/>
    <property type="evidence" value="ECO:0007669"/>
    <property type="project" value="TreeGrafter"/>
</dbReference>
<dbReference type="EMBL" id="JAMSHJ010000001">
    <property type="protein sequence ID" value="KAI5442798.1"/>
    <property type="molecule type" value="Genomic_DNA"/>
</dbReference>
<name>A0A9D5BFN8_PEA</name>
<sequence length="270" mass="29600">MNIRMEKPHVTAVLYPVQGHLVPLMDLSLYLVKNGVKVTFVNTKENHDRIKNSLSSVNDVLSSEICLLLISDGLEFIESVLNVMPKKVEKFIECIRVLPNQSIGLALEMAEKKGIPCAAFCPASAAQLDLGLSIQKLIDDGIIDKDGEDTVRHGLACLVEPEDVGIYYWGDPELVKTISFYGSADTLEDAHVAVGITIVDVENYPPKFPTIIPSKIPRTLQEARACVSKQNISYIQSLSDTSKLQLVAKTTFQMFQGDSLMTLAAVGHGK</sequence>
<dbReference type="AlphaFoldDB" id="A0A9D5BFN8"/>
<dbReference type="Gene3D" id="3.40.50.2000">
    <property type="entry name" value="Glycogen Phosphorylase B"/>
    <property type="match status" value="1"/>
</dbReference>
<evidence type="ECO:0000313" key="2">
    <source>
        <dbReference type="EMBL" id="KAI5442798.1"/>
    </source>
</evidence>
<accession>A0A9D5BFN8</accession>
<reference evidence="2 3" key="1">
    <citation type="journal article" date="2022" name="Nat. Genet.">
        <title>Improved pea reference genome and pan-genome highlight genomic features and evolutionary characteristics.</title>
        <authorList>
            <person name="Yang T."/>
            <person name="Liu R."/>
            <person name="Luo Y."/>
            <person name="Hu S."/>
            <person name="Wang D."/>
            <person name="Wang C."/>
            <person name="Pandey M.K."/>
            <person name="Ge S."/>
            <person name="Xu Q."/>
            <person name="Li N."/>
            <person name="Li G."/>
            <person name="Huang Y."/>
            <person name="Saxena R.K."/>
            <person name="Ji Y."/>
            <person name="Li M."/>
            <person name="Yan X."/>
            <person name="He Y."/>
            <person name="Liu Y."/>
            <person name="Wang X."/>
            <person name="Xiang C."/>
            <person name="Varshney R.K."/>
            <person name="Ding H."/>
            <person name="Gao S."/>
            <person name="Zong X."/>
        </authorList>
    </citation>
    <scope>NUCLEOTIDE SEQUENCE [LARGE SCALE GENOMIC DNA]</scope>
    <source>
        <strain evidence="2 3">cv. Zhongwan 6</strain>
    </source>
</reference>
<organism evidence="2 3">
    <name type="scientific">Pisum sativum</name>
    <name type="common">Garden pea</name>
    <name type="synonym">Lathyrus oleraceus</name>
    <dbReference type="NCBI Taxonomy" id="3888"/>
    <lineage>
        <taxon>Eukaryota</taxon>
        <taxon>Viridiplantae</taxon>
        <taxon>Streptophyta</taxon>
        <taxon>Embryophyta</taxon>
        <taxon>Tracheophyta</taxon>
        <taxon>Spermatophyta</taxon>
        <taxon>Magnoliopsida</taxon>
        <taxon>eudicotyledons</taxon>
        <taxon>Gunneridae</taxon>
        <taxon>Pentapetalae</taxon>
        <taxon>rosids</taxon>
        <taxon>fabids</taxon>
        <taxon>Fabales</taxon>
        <taxon>Fabaceae</taxon>
        <taxon>Papilionoideae</taxon>
        <taxon>50 kb inversion clade</taxon>
        <taxon>NPAAA clade</taxon>
        <taxon>Hologalegina</taxon>
        <taxon>IRL clade</taxon>
        <taxon>Fabeae</taxon>
        <taxon>Lathyrus</taxon>
    </lineage>
</organism>
<dbReference type="Gramene" id="Psat01G0172000-T1">
    <property type="protein sequence ID" value="KAI5442798.1"/>
    <property type="gene ID" value="KIW84_011720"/>
</dbReference>
<comment type="caution">
    <text evidence="2">The sequence shown here is derived from an EMBL/GenBank/DDBJ whole genome shotgun (WGS) entry which is preliminary data.</text>
</comment>
<dbReference type="Proteomes" id="UP001058974">
    <property type="component" value="Chromosome 1"/>
</dbReference>
<gene>
    <name evidence="2" type="ORF">KIW84_011720</name>
</gene>
<dbReference type="GO" id="GO:0080043">
    <property type="term" value="F:quercetin 3-O-glucosyltransferase activity"/>
    <property type="evidence" value="ECO:0007669"/>
    <property type="project" value="TreeGrafter"/>
</dbReference>
<dbReference type="PANTHER" id="PTHR11926:SF1412">
    <property type="entry name" value="UDP-GLYCOSYLTRANSFERASE 83A1-LIKE"/>
    <property type="match status" value="1"/>
</dbReference>